<reference evidence="1" key="1">
    <citation type="journal article" date="2023" name="Insect Mol. Biol.">
        <title>Genome sequencing provides insights into the evolution of gene families encoding plant cell wall-degrading enzymes in longhorned beetles.</title>
        <authorList>
            <person name="Shin N.R."/>
            <person name="Okamura Y."/>
            <person name="Kirsch R."/>
            <person name="Pauchet Y."/>
        </authorList>
    </citation>
    <scope>NUCLEOTIDE SEQUENCE</scope>
    <source>
        <strain evidence="1">MMC_N1</strain>
    </source>
</reference>
<dbReference type="PANTHER" id="PTHR46455:SF3">
    <property type="entry name" value="SET AND MYND DOMAIN CONTAINING, ARTHROPOD-SPECIFIC, MEMBER 9, ISOFORM A-RELATED"/>
    <property type="match status" value="1"/>
</dbReference>
<organism evidence="1 2">
    <name type="scientific">Molorchus minor</name>
    <dbReference type="NCBI Taxonomy" id="1323400"/>
    <lineage>
        <taxon>Eukaryota</taxon>
        <taxon>Metazoa</taxon>
        <taxon>Ecdysozoa</taxon>
        <taxon>Arthropoda</taxon>
        <taxon>Hexapoda</taxon>
        <taxon>Insecta</taxon>
        <taxon>Pterygota</taxon>
        <taxon>Neoptera</taxon>
        <taxon>Endopterygota</taxon>
        <taxon>Coleoptera</taxon>
        <taxon>Polyphaga</taxon>
        <taxon>Cucujiformia</taxon>
        <taxon>Chrysomeloidea</taxon>
        <taxon>Cerambycidae</taxon>
        <taxon>Lamiinae</taxon>
        <taxon>Monochamini</taxon>
        <taxon>Molorchus</taxon>
    </lineage>
</organism>
<evidence type="ECO:0008006" key="3">
    <source>
        <dbReference type="Google" id="ProtNLM"/>
    </source>
</evidence>
<gene>
    <name evidence="1" type="ORF">NQ317_000753</name>
</gene>
<dbReference type="InterPro" id="IPR053010">
    <property type="entry name" value="SET_SmydA-8"/>
</dbReference>
<keyword evidence="2" id="KW-1185">Reference proteome</keyword>
<dbReference type="EMBL" id="JAPWTJ010001130">
    <property type="protein sequence ID" value="KAJ8973701.1"/>
    <property type="molecule type" value="Genomic_DNA"/>
</dbReference>
<evidence type="ECO:0000313" key="1">
    <source>
        <dbReference type="EMBL" id="KAJ8973701.1"/>
    </source>
</evidence>
<comment type="caution">
    <text evidence="1">The sequence shown here is derived from an EMBL/GenBank/DDBJ whole genome shotgun (WGS) entry which is preliminary data.</text>
</comment>
<dbReference type="Gene3D" id="2.170.270.10">
    <property type="entry name" value="SET domain"/>
    <property type="match status" value="1"/>
</dbReference>
<sequence length="267" mass="31109">MLSKCNARFLMKKTRMVVRASVFIKEGTEIFHSYSRIIWGTMTRIYHLLRTKHFICKCERCSDPTEFGTYMTAIYCKECKGKVIPINPLKSESNWKCEECKTIVTGTQVGELMSVLGSILNGCDRVVSDIQRILNFLNSKLLNIVPENNLVVVEIKYKMIWTLGHEKGLTWKEIPIDLLITKKKFCEDILRLLKQLRTGQCKMRGLLLFELFECLEEIKSRGHKQSDVDFEKSEKSLEEAANILKYDVSAPDLIKHKWQILESLWYK</sequence>
<evidence type="ECO:0000313" key="2">
    <source>
        <dbReference type="Proteomes" id="UP001162164"/>
    </source>
</evidence>
<accession>A0ABQ9J6D4</accession>
<dbReference type="SUPFAM" id="SSF82199">
    <property type="entry name" value="SET domain"/>
    <property type="match status" value="1"/>
</dbReference>
<protein>
    <recommendedName>
        <fullName evidence="3">Protein msta</fullName>
    </recommendedName>
</protein>
<dbReference type="Proteomes" id="UP001162164">
    <property type="component" value="Unassembled WGS sequence"/>
</dbReference>
<name>A0ABQ9J6D4_9CUCU</name>
<proteinExistence type="predicted"/>
<dbReference type="InterPro" id="IPR046341">
    <property type="entry name" value="SET_dom_sf"/>
</dbReference>
<dbReference type="PANTHER" id="PTHR46455">
    <property type="entry name" value="SET AND MYND DOMAIN CONTAINING, ARTHROPOD-SPECIFIC, MEMBER 4, ISOFORM A"/>
    <property type="match status" value="1"/>
</dbReference>